<dbReference type="Proteomes" id="UP000789572">
    <property type="component" value="Unassembled WGS sequence"/>
</dbReference>
<sequence length="256" mass="29179">MADKITFTIEQKGYTLRQQAFIKRPTGDEILESGLLQEGNRNPRKIFEQLITTAANNLGKALWRDPKIKAEFKNHSQLRDDYSLIDVTVTQVGYSQVTSEQANSEWDTPGDATDDYNIIPENYSSVSAEQDTAQAYYHQFTPEQGVELVVPMGNYNHDYALYYNGGPTYSPMPTEQHAEQACYNQFPPEQDINLDASYHNYGQVYSPTPVEQNMAQAGYHQFAPEHDTNMDDEWQVFQGPVVMTVTDLYLPMTSFK</sequence>
<keyword evidence="2" id="KW-1185">Reference proteome</keyword>
<comment type="caution">
    <text evidence="1">The sequence shown here is derived from an EMBL/GenBank/DDBJ whole genome shotgun (WGS) entry which is preliminary data.</text>
</comment>
<name>A0A9N9F7P8_9GLOM</name>
<dbReference type="EMBL" id="CAJVPJ010000347">
    <property type="protein sequence ID" value="CAG8514560.1"/>
    <property type="molecule type" value="Genomic_DNA"/>
</dbReference>
<proteinExistence type="predicted"/>
<dbReference type="AlphaFoldDB" id="A0A9N9F7P8"/>
<dbReference type="OrthoDB" id="10514837at2759"/>
<evidence type="ECO:0000313" key="2">
    <source>
        <dbReference type="Proteomes" id="UP000789572"/>
    </source>
</evidence>
<evidence type="ECO:0000313" key="1">
    <source>
        <dbReference type="EMBL" id="CAG8514560.1"/>
    </source>
</evidence>
<accession>A0A9N9F7P8</accession>
<gene>
    <name evidence="1" type="ORF">POCULU_LOCUS3248</name>
</gene>
<organism evidence="1 2">
    <name type="scientific">Paraglomus occultum</name>
    <dbReference type="NCBI Taxonomy" id="144539"/>
    <lineage>
        <taxon>Eukaryota</taxon>
        <taxon>Fungi</taxon>
        <taxon>Fungi incertae sedis</taxon>
        <taxon>Mucoromycota</taxon>
        <taxon>Glomeromycotina</taxon>
        <taxon>Glomeromycetes</taxon>
        <taxon>Paraglomerales</taxon>
        <taxon>Paraglomeraceae</taxon>
        <taxon>Paraglomus</taxon>
    </lineage>
</organism>
<reference evidence="1" key="1">
    <citation type="submission" date="2021-06" db="EMBL/GenBank/DDBJ databases">
        <authorList>
            <person name="Kallberg Y."/>
            <person name="Tangrot J."/>
            <person name="Rosling A."/>
        </authorList>
    </citation>
    <scope>NUCLEOTIDE SEQUENCE</scope>
    <source>
        <strain evidence="1">IA702</strain>
    </source>
</reference>
<protein>
    <submittedName>
        <fullName evidence="1">7960_t:CDS:1</fullName>
    </submittedName>
</protein>